<dbReference type="STRING" id="1499966.U14_00216"/>
<feature type="transmembrane region" description="Helical" evidence="5">
    <location>
        <begin position="12"/>
        <end position="31"/>
    </location>
</feature>
<keyword evidence="4 5" id="KW-0472">Membrane</keyword>
<dbReference type="InterPro" id="IPR002657">
    <property type="entry name" value="BilAc:Na_symport/Acr3"/>
</dbReference>
<evidence type="ECO:0008006" key="8">
    <source>
        <dbReference type="Google" id="ProtNLM"/>
    </source>
</evidence>
<dbReference type="InterPro" id="IPR038770">
    <property type="entry name" value="Na+/solute_symporter_sf"/>
</dbReference>
<comment type="subcellular location">
    <subcellularLocation>
        <location evidence="1">Membrane</location>
        <topology evidence="1">Multi-pass membrane protein</topology>
    </subcellularLocation>
</comment>
<evidence type="ECO:0000256" key="2">
    <source>
        <dbReference type="ARBA" id="ARBA00022692"/>
    </source>
</evidence>
<dbReference type="PANTHER" id="PTHR10361">
    <property type="entry name" value="SODIUM-BILE ACID COTRANSPORTER"/>
    <property type="match status" value="1"/>
</dbReference>
<feature type="transmembrane region" description="Helical" evidence="5">
    <location>
        <begin position="99"/>
        <end position="124"/>
    </location>
</feature>
<evidence type="ECO:0000256" key="3">
    <source>
        <dbReference type="ARBA" id="ARBA00022989"/>
    </source>
</evidence>
<reference evidence="6" key="1">
    <citation type="journal article" date="2015" name="PeerJ">
        <title>First genomic representation of candidate bacterial phylum KSB3 points to enhanced environmental sensing as a trigger of wastewater bulking.</title>
        <authorList>
            <person name="Sekiguchi Y."/>
            <person name="Ohashi A."/>
            <person name="Parks D.H."/>
            <person name="Yamauchi T."/>
            <person name="Tyson G.W."/>
            <person name="Hugenholtz P."/>
        </authorList>
    </citation>
    <scope>NUCLEOTIDE SEQUENCE [LARGE SCALE GENOMIC DNA]</scope>
</reference>
<evidence type="ECO:0000313" key="6">
    <source>
        <dbReference type="EMBL" id="GAK48999.1"/>
    </source>
</evidence>
<dbReference type="GO" id="GO:0016020">
    <property type="term" value="C:membrane"/>
    <property type="evidence" value="ECO:0007669"/>
    <property type="project" value="UniProtKB-SubCell"/>
</dbReference>
<dbReference type="PANTHER" id="PTHR10361:SF28">
    <property type="entry name" value="P3 PROTEIN-RELATED"/>
    <property type="match status" value="1"/>
</dbReference>
<feature type="transmembrane region" description="Helical" evidence="5">
    <location>
        <begin position="136"/>
        <end position="159"/>
    </location>
</feature>
<dbReference type="Proteomes" id="UP000030700">
    <property type="component" value="Unassembled WGS sequence"/>
</dbReference>
<protein>
    <recommendedName>
        <fullName evidence="8">Bile acid:sodium symporter</fullName>
    </recommendedName>
</protein>
<keyword evidence="2 5" id="KW-0812">Transmembrane</keyword>
<feature type="transmembrane region" description="Helical" evidence="5">
    <location>
        <begin position="72"/>
        <end position="92"/>
    </location>
</feature>
<feature type="transmembrane region" description="Helical" evidence="5">
    <location>
        <begin position="171"/>
        <end position="192"/>
    </location>
</feature>
<gene>
    <name evidence="6" type="ORF">U14_00216</name>
</gene>
<feature type="transmembrane region" description="Helical" evidence="5">
    <location>
        <begin position="43"/>
        <end position="66"/>
    </location>
</feature>
<evidence type="ECO:0000256" key="5">
    <source>
        <dbReference type="SAM" id="Phobius"/>
    </source>
</evidence>
<evidence type="ECO:0000313" key="7">
    <source>
        <dbReference type="Proteomes" id="UP000030700"/>
    </source>
</evidence>
<name>A0A0S6VPW2_9BACT</name>
<sequence length="284" mass="30707">MKDILLTLIKTGLPIALIAVMFSQGLRLALAQQLAFFKEHSMVMARSLLAVLVLVPLVALSVVAILRPSPAVAIGLLILASSPAAPFQLLNIAKKGGSLVYLATLHLTLALFAIITVPVTLYLLTHLFGFKAEFSVLAVAETVATTILIPVGLGILVRYFLPGVADKIGPILGKLGEIALYLLIIPVLIKAFSLMLQISLWSYVSMIVFIIVNLAICHRLGPDDEQERTTLAMEGSARNIGLALTIGALNFSQEKALPVFLPYVIVFVVISTIYLKWRQKQTAK</sequence>
<organism evidence="6">
    <name type="scientific">Candidatus Moduliflexus flocculans</name>
    <dbReference type="NCBI Taxonomy" id="1499966"/>
    <lineage>
        <taxon>Bacteria</taxon>
        <taxon>Candidatus Moduliflexota</taxon>
        <taxon>Candidatus Moduliflexia</taxon>
        <taxon>Candidatus Moduliflexales</taxon>
        <taxon>Candidatus Moduliflexaceae</taxon>
    </lineage>
</organism>
<proteinExistence type="predicted"/>
<keyword evidence="7" id="KW-1185">Reference proteome</keyword>
<dbReference type="InterPro" id="IPR004710">
    <property type="entry name" value="Bilac:Na_transpt"/>
</dbReference>
<accession>A0A0S6VPW2</accession>
<dbReference type="Pfam" id="PF01758">
    <property type="entry name" value="SBF"/>
    <property type="match status" value="1"/>
</dbReference>
<evidence type="ECO:0000256" key="1">
    <source>
        <dbReference type="ARBA" id="ARBA00004141"/>
    </source>
</evidence>
<dbReference type="AlphaFoldDB" id="A0A0S6VPW2"/>
<keyword evidence="3 5" id="KW-1133">Transmembrane helix</keyword>
<feature type="transmembrane region" description="Helical" evidence="5">
    <location>
        <begin position="259"/>
        <end position="277"/>
    </location>
</feature>
<dbReference type="Gene3D" id="1.20.1530.20">
    <property type="match status" value="1"/>
</dbReference>
<dbReference type="HOGENOM" id="CLU_071291_0_0_0"/>
<evidence type="ECO:0000256" key="4">
    <source>
        <dbReference type="ARBA" id="ARBA00023136"/>
    </source>
</evidence>
<dbReference type="EMBL" id="DF820455">
    <property type="protein sequence ID" value="GAK48999.1"/>
    <property type="molecule type" value="Genomic_DNA"/>
</dbReference>